<dbReference type="SUPFAM" id="SSF161093">
    <property type="entry name" value="MgtE membrane domain-like"/>
    <property type="match status" value="1"/>
</dbReference>
<sequence>MRGMMGTIGARLPSPKMQNPFEDDVPDWRADFDSHVPAGLDATEKPRAGQPGLVGDSLELLGANAGGLPGTVGADDSSHLGVLSSGGQSLDAHGGVEAEQGLLDTLDTRSAVVDETGTEPRSGRRRHPSRTRIEKMPEQEFLRMVAAQEDPDTVRMLVHRRLRYIASNDYAAKMHSMPFWKIAISRCPAIIATLSLELLVGAVIASKHDLIRVNMMITSFLPVLSSIAGNVGLQASTATLRALSTGHASGADVWSVMDILFKEFCASLVVAGVAGIALASISANWAHAFDFGMATGMAIFFNSAIAGIMGAFGPLLFRALKIDPALMAGPFETAMQDLIGSSVYLGLCTLILARQA</sequence>
<evidence type="ECO:0000256" key="7">
    <source>
        <dbReference type="ARBA" id="ARBA00023136"/>
    </source>
</evidence>
<feature type="region of interest" description="Disordered" evidence="8">
    <location>
        <begin position="1"/>
        <end position="20"/>
    </location>
</feature>
<evidence type="ECO:0000256" key="5">
    <source>
        <dbReference type="ARBA" id="ARBA00022842"/>
    </source>
</evidence>
<dbReference type="Gene3D" id="1.10.357.20">
    <property type="entry name" value="SLC41 divalent cation transporters, integral membrane domain"/>
    <property type="match status" value="1"/>
</dbReference>
<dbReference type="PANTHER" id="PTHR41394">
    <property type="entry name" value="MAGNESIUM TRANSPORTER MGTE"/>
    <property type="match status" value="1"/>
</dbReference>
<accession>A0ABR4NDY4</accession>
<dbReference type="PANTHER" id="PTHR41394:SF5">
    <property type="entry name" value="SLC41A_MGTE INTEGRAL MEMBRANE DOMAIN-CONTAINING PROTEIN"/>
    <property type="match status" value="1"/>
</dbReference>
<evidence type="ECO:0000256" key="4">
    <source>
        <dbReference type="ARBA" id="ARBA00022692"/>
    </source>
</evidence>
<name>A0ABR4NDY4_9FUNG</name>
<keyword evidence="7 9" id="KW-0472">Membrane</keyword>
<keyword evidence="12" id="KW-1185">Reference proteome</keyword>
<evidence type="ECO:0000259" key="10">
    <source>
        <dbReference type="Pfam" id="PF01769"/>
    </source>
</evidence>
<feature type="transmembrane region" description="Helical" evidence="9">
    <location>
        <begin position="183"/>
        <end position="205"/>
    </location>
</feature>
<dbReference type="InterPro" id="IPR036739">
    <property type="entry name" value="SLC41_membr_dom_sf"/>
</dbReference>
<feature type="transmembrane region" description="Helical" evidence="9">
    <location>
        <begin position="291"/>
        <end position="317"/>
    </location>
</feature>
<keyword evidence="3" id="KW-0813">Transport</keyword>
<feature type="domain" description="SLC41A/MgtE integral membrane" evidence="10">
    <location>
        <begin position="221"/>
        <end position="347"/>
    </location>
</feature>
<dbReference type="Pfam" id="PF01769">
    <property type="entry name" value="MgtE"/>
    <property type="match status" value="1"/>
</dbReference>
<dbReference type="Proteomes" id="UP001527925">
    <property type="component" value="Unassembled WGS sequence"/>
</dbReference>
<evidence type="ECO:0000256" key="8">
    <source>
        <dbReference type="SAM" id="MobiDB-lite"/>
    </source>
</evidence>
<evidence type="ECO:0000313" key="11">
    <source>
        <dbReference type="EMBL" id="KAL2917747.1"/>
    </source>
</evidence>
<keyword evidence="5" id="KW-0460">Magnesium</keyword>
<dbReference type="InterPro" id="IPR006667">
    <property type="entry name" value="SLC41_membr_dom"/>
</dbReference>
<protein>
    <recommendedName>
        <fullName evidence="10">SLC41A/MgtE integral membrane domain-containing protein</fullName>
    </recommendedName>
</protein>
<evidence type="ECO:0000256" key="6">
    <source>
        <dbReference type="ARBA" id="ARBA00022989"/>
    </source>
</evidence>
<evidence type="ECO:0000256" key="2">
    <source>
        <dbReference type="ARBA" id="ARBA00009749"/>
    </source>
</evidence>
<dbReference type="EMBL" id="JADGIZ020000009">
    <property type="protein sequence ID" value="KAL2917747.1"/>
    <property type="molecule type" value="Genomic_DNA"/>
</dbReference>
<gene>
    <name evidence="11" type="ORF">HK105_202620</name>
</gene>
<comment type="subcellular location">
    <subcellularLocation>
        <location evidence="1">Membrane</location>
        <topology evidence="1">Multi-pass membrane protein</topology>
    </subcellularLocation>
</comment>
<comment type="caution">
    <text evidence="11">The sequence shown here is derived from an EMBL/GenBank/DDBJ whole genome shotgun (WGS) entry which is preliminary data.</text>
</comment>
<feature type="region of interest" description="Disordered" evidence="8">
    <location>
        <begin position="110"/>
        <end position="129"/>
    </location>
</feature>
<reference evidence="11 12" key="1">
    <citation type="submission" date="2023-09" db="EMBL/GenBank/DDBJ databases">
        <title>Pangenome analysis of Batrachochytrium dendrobatidis and related Chytrids.</title>
        <authorList>
            <person name="Yacoub M.N."/>
            <person name="Stajich J.E."/>
            <person name="James T.Y."/>
        </authorList>
    </citation>
    <scope>NUCLEOTIDE SEQUENCE [LARGE SCALE GENOMIC DNA]</scope>
    <source>
        <strain evidence="11 12">JEL0888</strain>
    </source>
</reference>
<comment type="similarity">
    <text evidence="2">Belongs to the SLC41A transporter family.</text>
</comment>
<evidence type="ECO:0000256" key="1">
    <source>
        <dbReference type="ARBA" id="ARBA00004141"/>
    </source>
</evidence>
<evidence type="ECO:0000256" key="3">
    <source>
        <dbReference type="ARBA" id="ARBA00022448"/>
    </source>
</evidence>
<evidence type="ECO:0000256" key="9">
    <source>
        <dbReference type="SAM" id="Phobius"/>
    </source>
</evidence>
<feature type="transmembrane region" description="Helical" evidence="9">
    <location>
        <begin position="264"/>
        <end position="285"/>
    </location>
</feature>
<keyword evidence="6 9" id="KW-1133">Transmembrane helix</keyword>
<evidence type="ECO:0000313" key="12">
    <source>
        <dbReference type="Proteomes" id="UP001527925"/>
    </source>
</evidence>
<proteinExistence type="inferred from homology"/>
<organism evidence="11 12">
    <name type="scientific">Polyrhizophydium stewartii</name>
    <dbReference type="NCBI Taxonomy" id="2732419"/>
    <lineage>
        <taxon>Eukaryota</taxon>
        <taxon>Fungi</taxon>
        <taxon>Fungi incertae sedis</taxon>
        <taxon>Chytridiomycota</taxon>
        <taxon>Chytridiomycota incertae sedis</taxon>
        <taxon>Chytridiomycetes</taxon>
        <taxon>Rhizophydiales</taxon>
        <taxon>Rhizophydiales incertae sedis</taxon>
        <taxon>Polyrhizophydium</taxon>
    </lineage>
</organism>
<keyword evidence="4 9" id="KW-0812">Transmembrane</keyword>
<feature type="transmembrane region" description="Helical" evidence="9">
    <location>
        <begin position="211"/>
        <end position="233"/>
    </location>
</feature>